<dbReference type="Pfam" id="PF11369">
    <property type="entry name" value="DUF3160"/>
    <property type="match status" value="1"/>
</dbReference>
<evidence type="ECO:0000313" key="3">
    <source>
        <dbReference type="Proteomes" id="UP001594351"/>
    </source>
</evidence>
<dbReference type="SMART" id="SM01325">
    <property type="entry name" value="DUF3160"/>
    <property type="match status" value="1"/>
</dbReference>
<dbReference type="InterPro" id="IPR022601">
    <property type="entry name" value="DUF3160"/>
</dbReference>
<keyword evidence="3" id="KW-1185">Reference proteome</keyword>
<keyword evidence="1" id="KW-0812">Transmembrane</keyword>
<protein>
    <submittedName>
        <fullName evidence="2">DUF3160 domain-containing protein</fullName>
    </submittedName>
</protein>
<dbReference type="EMBL" id="JBHPBY010000017">
    <property type="protein sequence ID" value="MFC1849018.1"/>
    <property type="molecule type" value="Genomic_DNA"/>
</dbReference>
<dbReference type="Proteomes" id="UP001594351">
    <property type="component" value="Unassembled WGS sequence"/>
</dbReference>
<name>A0ABV6YS52_UNCC1</name>
<proteinExistence type="predicted"/>
<keyword evidence="1" id="KW-0472">Membrane</keyword>
<organism evidence="2 3">
    <name type="scientific">candidate division CSSED10-310 bacterium</name>
    <dbReference type="NCBI Taxonomy" id="2855610"/>
    <lineage>
        <taxon>Bacteria</taxon>
        <taxon>Bacteria division CSSED10-310</taxon>
    </lineage>
</organism>
<accession>A0ABV6YS52</accession>
<comment type="caution">
    <text evidence="2">The sequence shown here is derived from an EMBL/GenBank/DDBJ whole genome shotgun (WGS) entry which is preliminary data.</text>
</comment>
<feature type="transmembrane region" description="Helical" evidence="1">
    <location>
        <begin position="12"/>
        <end position="31"/>
    </location>
</feature>
<evidence type="ECO:0000256" key="1">
    <source>
        <dbReference type="SAM" id="Phobius"/>
    </source>
</evidence>
<reference evidence="2 3" key="1">
    <citation type="submission" date="2024-09" db="EMBL/GenBank/DDBJ databases">
        <title>Laminarin stimulates single cell rates of sulfate reduction while oxygen inhibits transcriptomic activity in coastal marine sediment.</title>
        <authorList>
            <person name="Lindsay M."/>
            <person name="Orcutt B."/>
            <person name="Emerson D."/>
            <person name="Stepanauskas R."/>
            <person name="D'Angelo T."/>
        </authorList>
    </citation>
    <scope>NUCLEOTIDE SEQUENCE [LARGE SCALE GENOMIC DNA]</scope>
    <source>
        <strain evidence="2">SAG AM-311-K15</strain>
    </source>
</reference>
<evidence type="ECO:0000313" key="2">
    <source>
        <dbReference type="EMBL" id="MFC1849018.1"/>
    </source>
</evidence>
<sequence length="758" mass="86763">MKEYVKQNYSVSFQAVVFFIFIFQLCFNFVGCAGDDSEQGESIFPSYEDKPSLANYYEPFQNTVDPQAPGYDLPLDINSIQNYEYMDSLFDLESLRSLLEQYGFAISEFDLGQLLMDDYDNADLVAPYAILTGMNVPIFVTADTLLHLYHIQFDETLKEAEENEFITDIKQLTVVLLDDAQRLYDELGSDLREAARRNIAYLAVALALIDPDCEIPALVAPEVNAELQLIYAHQGFSKSIIFIYREDYSQYVPRGHYTRSEDLERYFRTMMWYGRMAFLLKGAENWGDIGDALISEYDARIQTMQAVLLATSLNSVQVNGSLGRSIWDRIYAITSFYVGLADDLTPYEYLGALNEVFGNTFTLNDLLDEDKFYALKVELSLLPSPEIYGGTGNIAVVPPLTPDELDEVLDKTKGMRFMGQRFIPDSYIFQHLVFPEVLDYTGNASPPPFTYGYTGVRYSRCYPRGLDVMAILGATEAYQILVSEGDTAYHDYDLRFEELQTYFEAFDIYEWNRNLYWSWLYTLRSLIGEFPEGYPSFMRTKAWTHKELNTALASWTELRHDTILYAKPTYTPWEYGIPEVRGYVEPVPEFYGRLLALIRMTKKGLSDYNVLSTEAEQRLLNLESVLERLISLVNKELTNQAFSQDDNDFLLAFGSYLQDTILGVDDIGCKTTLVADVHTHTFEGLVLEEGVGLVDLIFVACPTPDGSIFLSAGPVFSYYEFKQPMSDRLTDEAWQVLLTSEECPSRPPWFQYLVRESK</sequence>
<gene>
    <name evidence="2" type="ORF">ACFL27_02305</name>
</gene>
<keyword evidence="1" id="KW-1133">Transmembrane helix</keyword>